<keyword evidence="3" id="KW-1185">Reference proteome</keyword>
<proteinExistence type="predicted"/>
<accession>A0A0D2LL80</accession>
<keyword evidence="1" id="KW-0175">Coiled coil</keyword>
<dbReference type="EMBL" id="KN817521">
    <property type="protein sequence ID" value="KJA28637.1"/>
    <property type="molecule type" value="Genomic_DNA"/>
</dbReference>
<evidence type="ECO:0000256" key="1">
    <source>
        <dbReference type="SAM" id="Coils"/>
    </source>
</evidence>
<evidence type="ECO:0000313" key="3">
    <source>
        <dbReference type="Proteomes" id="UP000054270"/>
    </source>
</evidence>
<feature type="coiled-coil region" evidence="1">
    <location>
        <begin position="52"/>
        <end position="86"/>
    </location>
</feature>
<dbReference type="Proteomes" id="UP000054270">
    <property type="component" value="Unassembled WGS sequence"/>
</dbReference>
<gene>
    <name evidence="2" type="ORF">HYPSUDRAFT_197460</name>
</gene>
<dbReference type="AlphaFoldDB" id="A0A0D2LL80"/>
<organism evidence="2 3">
    <name type="scientific">Hypholoma sublateritium (strain FD-334 SS-4)</name>
    <dbReference type="NCBI Taxonomy" id="945553"/>
    <lineage>
        <taxon>Eukaryota</taxon>
        <taxon>Fungi</taxon>
        <taxon>Dikarya</taxon>
        <taxon>Basidiomycota</taxon>
        <taxon>Agaricomycotina</taxon>
        <taxon>Agaricomycetes</taxon>
        <taxon>Agaricomycetidae</taxon>
        <taxon>Agaricales</taxon>
        <taxon>Agaricineae</taxon>
        <taxon>Strophariaceae</taxon>
        <taxon>Hypholoma</taxon>
    </lineage>
</organism>
<reference evidence="3" key="1">
    <citation type="submission" date="2014-04" db="EMBL/GenBank/DDBJ databases">
        <title>Evolutionary Origins and Diversification of the Mycorrhizal Mutualists.</title>
        <authorList>
            <consortium name="DOE Joint Genome Institute"/>
            <consortium name="Mycorrhizal Genomics Consortium"/>
            <person name="Kohler A."/>
            <person name="Kuo A."/>
            <person name="Nagy L.G."/>
            <person name="Floudas D."/>
            <person name="Copeland A."/>
            <person name="Barry K.W."/>
            <person name="Cichocki N."/>
            <person name="Veneault-Fourrey C."/>
            <person name="LaButti K."/>
            <person name="Lindquist E.A."/>
            <person name="Lipzen A."/>
            <person name="Lundell T."/>
            <person name="Morin E."/>
            <person name="Murat C."/>
            <person name="Riley R."/>
            <person name="Ohm R."/>
            <person name="Sun H."/>
            <person name="Tunlid A."/>
            <person name="Henrissat B."/>
            <person name="Grigoriev I.V."/>
            <person name="Hibbett D.S."/>
            <person name="Martin F."/>
        </authorList>
    </citation>
    <scope>NUCLEOTIDE SEQUENCE [LARGE SCALE GENOMIC DNA]</scope>
    <source>
        <strain evidence="3">FD-334 SS-4</strain>
    </source>
</reference>
<sequence length="120" mass="13216">MTLDPKPTPNSDSLEDNFIKSSEMDLTEIEQEIAQLSEFVTSDPALLGGEDVAELLQRLTNAETMAEGMENRIDSVLQNLDSLLDLLDGDGVAGEDKANTFTEKYNQDDVAMNSETQNKM</sequence>
<dbReference type="OrthoDB" id="2595043at2759"/>
<protein>
    <submittedName>
        <fullName evidence="2">Uncharacterized protein</fullName>
    </submittedName>
</protein>
<name>A0A0D2LL80_HYPSF</name>
<evidence type="ECO:0000313" key="2">
    <source>
        <dbReference type="EMBL" id="KJA28637.1"/>
    </source>
</evidence>